<feature type="region of interest" description="Disordered" evidence="1">
    <location>
        <begin position="178"/>
        <end position="232"/>
    </location>
</feature>
<gene>
    <name evidence="2" type="ORF">HaLaN_09400</name>
</gene>
<evidence type="ECO:0000313" key="2">
    <source>
        <dbReference type="EMBL" id="GFH13503.1"/>
    </source>
</evidence>
<evidence type="ECO:0000313" key="3">
    <source>
        <dbReference type="Proteomes" id="UP000485058"/>
    </source>
</evidence>
<organism evidence="2 3">
    <name type="scientific">Haematococcus lacustris</name>
    <name type="common">Green alga</name>
    <name type="synonym">Haematococcus pluvialis</name>
    <dbReference type="NCBI Taxonomy" id="44745"/>
    <lineage>
        <taxon>Eukaryota</taxon>
        <taxon>Viridiplantae</taxon>
        <taxon>Chlorophyta</taxon>
        <taxon>core chlorophytes</taxon>
        <taxon>Chlorophyceae</taxon>
        <taxon>CS clade</taxon>
        <taxon>Chlamydomonadales</taxon>
        <taxon>Haematococcaceae</taxon>
        <taxon>Haematococcus</taxon>
    </lineage>
</organism>
<comment type="caution">
    <text evidence="2">The sequence shown here is derived from an EMBL/GenBank/DDBJ whole genome shotgun (WGS) entry which is preliminary data.</text>
</comment>
<accession>A0A699YTM4</accession>
<dbReference type="AlphaFoldDB" id="A0A699YTM4"/>
<dbReference type="Proteomes" id="UP000485058">
    <property type="component" value="Unassembled WGS sequence"/>
</dbReference>
<dbReference type="EMBL" id="BLLF01000620">
    <property type="protein sequence ID" value="GFH13503.1"/>
    <property type="molecule type" value="Genomic_DNA"/>
</dbReference>
<protein>
    <recommendedName>
        <fullName evidence="4">Retrotransposon gag domain-containing protein</fullName>
    </recommendedName>
</protein>
<name>A0A699YTM4_HAELA</name>
<keyword evidence="3" id="KW-1185">Reference proteome</keyword>
<proteinExistence type="predicted"/>
<feature type="compositionally biased region" description="Polar residues" evidence="1">
    <location>
        <begin position="223"/>
        <end position="232"/>
    </location>
</feature>
<evidence type="ECO:0000256" key="1">
    <source>
        <dbReference type="SAM" id="MobiDB-lite"/>
    </source>
</evidence>
<reference evidence="2 3" key="1">
    <citation type="submission" date="2020-02" db="EMBL/GenBank/DDBJ databases">
        <title>Draft genome sequence of Haematococcus lacustris strain NIES-144.</title>
        <authorList>
            <person name="Morimoto D."/>
            <person name="Nakagawa S."/>
            <person name="Yoshida T."/>
            <person name="Sawayama S."/>
        </authorList>
    </citation>
    <scope>NUCLEOTIDE SEQUENCE [LARGE SCALE GENOMIC DNA]</scope>
    <source>
        <strain evidence="2 3">NIES-144</strain>
    </source>
</reference>
<sequence length="232" mass="25210">MSAGIGCGPQRNSSRSDKDYELYCSLQGFDPAALFPSYLTGRARDLWFQYIRHTCAITNGAYPTWSVLKEQFIQYTGEDLFEDIDSARQKLLSGHNLSMKPGTSLQSYVTEVRNTFILAGTMCMDNAMMVSAFMRGLAADLRTPVTKDLLALTNPTLDDVIKISIQNHKAIVACAGNAMPPPPPKKSTPLVPQVAALRREIGGPSRPGPSAPASTDRGDLGSEPTTNCLHSR</sequence>
<evidence type="ECO:0008006" key="4">
    <source>
        <dbReference type="Google" id="ProtNLM"/>
    </source>
</evidence>